<evidence type="ECO:0000256" key="1">
    <source>
        <dbReference type="SAM" id="MobiDB-lite"/>
    </source>
</evidence>
<protein>
    <submittedName>
        <fullName evidence="2">Uncharacterized protein</fullName>
    </submittedName>
</protein>
<organism evidence="2">
    <name type="scientific">uncultured Nocardioidaceae bacterium</name>
    <dbReference type="NCBI Taxonomy" id="253824"/>
    <lineage>
        <taxon>Bacteria</taxon>
        <taxon>Bacillati</taxon>
        <taxon>Actinomycetota</taxon>
        <taxon>Actinomycetes</taxon>
        <taxon>Propionibacteriales</taxon>
        <taxon>Nocardioidaceae</taxon>
        <taxon>environmental samples</taxon>
    </lineage>
</organism>
<name>A0A6J4L7U7_9ACTN</name>
<gene>
    <name evidence="2" type="ORF">AVDCRST_MAG36-553</name>
</gene>
<accession>A0A6J4L7U7</accession>
<dbReference type="EMBL" id="CADCUH010000027">
    <property type="protein sequence ID" value="CAA9321644.1"/>
    <property type="molecule type" value="Genomic_DNA"/>
</dbReference>
<dbReference type="AlphaFoldDB" id="A0A6J4L7U7"/>
<feature type="region of interest" description="Disordered" evidence="1">
    <location>
        <begin position="21"/>
        <end position="42"/>
    </location>
</feature>
<reference evidence="2" key="1">
    <citation type="submission" date="2020-02" db="EMBL/GenBank/DDBJ databases">
        <authorList>
            <person name="Meier V. D."/>
        </authorList>
    </citation>
    <scope>NUCLEOTIDE SEQUENCE</scope>
    <source>
        <strain evidence="2">AVDCRST_MAG36</strain>
    </source>
</reference>
<sequence length="42" mass="4653">MGSPPEPGEDRRTDLVRHACRPRTRRVHGLWTTGRGSGGPDQ</sequence>
<evidence type="ECO:0000313" key="2">
    <source>
        <dbReference type="EMBL" id="CAA9321644.1"/>
    </source>
</evidence>
<proteinExistence type="predicted"/>